<feature type="transmembrane region" description="Helical" evidence="1">
    <location>
        <begin position="100"/>
        <end position="119"/>
    </location>
</feature>
<evidence type="ECO:0000256" key="1">
    <source>
        <dbReference type="SAM" id="Phobius"/>
    </source>
</evidence>
<dbReference type="AlphaFoldDB" id="A0A8J8NQ39"/>
<organism evidence="2 3">
    <name type="scientific">Halteria grandinella</name>
    <dbReference type="NCBI Taxonomy" id="5974"/>
    <lineage>
        <taxon>Eukaryota</taxon>
        <taxon>Sar</taxon>
        <taxon>Alveolata</taxon>
        <taxon>Ciliophora</taxon>
        <taxon>Intramacronucleata</taxon>
        <taxon>Spirotrichea</taxon>
        <taxon>Stichotrichia</taxon>
        <taxon>Sporadotrichida</taxon>
        <taxon>Halteriidae</taxon>
        <taxon>Halteria</taxon>
    </lineage>
</organism>
<keyword evidence="1" id="KW-1133">Transmembrane helix</keyword>
<keyword evidence="3" id="KW-1185">Reference proteome</keyword>
<dbReference type="EMBL" id="RRYP01008880">
    <property type="protein sequence ID" value="TNV79467.1"/>
    <property type="molecule type" value="Genomic_DNA"/>
</dbReference>
<proteinExistence type="predicted"/>
<dbReference type="Proteomes" id="UP000785679">
    <property type="component" value="Unassembled WGS sequence"/>
</dbReference>
<name>A0A8J8NQ39_HALGN</name>
<protein>
    <submittedName>
        <fullName evidence="2">Uncharacterized protein</fullName>
    </submittedName>
</protein>
<sequence>MRPCKSEGFDVEDIIATAHRLVKDYPPERVIQKLKEGHYEDMSSSKITFLPDSPFINDYLLDLHKYNKALTNDNEIEQQRKKEFWDSLSFYEKNKIRAKAAISFGLMLGATVAVPYLILNAQSIAGAVHEF</sequence>
<keyword evidence="1" id="KW-0812">Transmembrane</keyword>
<evidence type="ECO:0000313" key="3">
    <source>
        <dbReference type="Proteomes" id="UP000785679"/>
    </source>
</evidence>
<keyword evidence="1" id="KW-0472">Membrane</keyword>
<gene>
    <name evidence="2" type="ORF">FGO68_gene4578</name>
</gene>
<comment type="caution">
    <text evidence="2">The sequence shown here is derived from an EMBL/GenBank/DDBJ whole genome shotgun (WGS) entry which is preliminary data.</text>
</comment>
<evidence type="ECO:0000313" key="2">
    <source>
        <dbReference type="EMBL" id="TNV79467.1"/>
    </source>
</evidence>
<reference evidence="2" key="1">
    <citation type="submission" date="2019-06" db="EMBL/GenBank/DDBJ databases">
        <authorList>
            <person name="Zheng W."/>
        </authorList>
    </citation>
    <scope>NUCLEOTIDE SEQUENCE</scope>
    <source>
        <strain evidence="2">QDHG01</strain>
    </source>
</reference>
<accession>A0A8J8NQ39</accession>